<dbReference type="InterPro" id="IPR023867">
    <property type="entry name" value="Sulphatase_maturase_rSAM"/>
</dbReference>
<sequence>MNQLADTFRDRSAFAPSGPYRLLPARFSRLDDRRYVITNDVGEYVVLERPALQALLRHELQPGTPLYADLKSRHFLFDGESRVALDLLALKYRSRADRIADFTALHMFVVTLRCDHTCSYCQVSRQMEEKSRFDMSQAHADRAVEFVFRSPSPAIKIEFQGGEPLLNFDLIRHVVLRAESLNREHGRDLVFVIASNLTRLNDEILDFCKGHRIYFSTSLDGPADLHDERRALPRGSSYRAAVDGIQRIREALGPDAVAALMTTSPGSLPRVREIVDEYVKQGFHSIFLRSLSPYGFAVRTSLVRRYDVDDWVKFYVEGLRHIIDLNLSGYPMREEFAAILLQKMFAPVGNGYVDLQSPAGLGIAGIIYNYDGAIYASDEGRMLAEMGDHTFRLGHLDEDSFEEVMTSDTLVDLLKDSMLEGLPMCSDCAFMPYCGSDPVFHKATQGDVIGHKAFSSFCKKQMAVLRHLIALMEDDASARRVLQSWI</sequence>
<evidence type="ECO:0000313" key="8">
    <source>
        <dbReference type="Proteomes" id="UP001221686"/>
    </source>
</evidence>
<dbReference type="PANTHER" id="PTHR43273">
    <property type="entry name" value="ANAEROBIC SULFATASE-MATURATING ENZYME HOMOLOG ASLB-RELATED"/>
    <property type="match status" value="1"/>
</dbReference>
<dbReference type="InterPro" id="IPR013785">
    <property type="entry name" value="Aldolase_TIM"/>
</dbReference>
<dbReference type="SFLD" id="SFLDG01384">
    <property type="entry name" value="thioether_bond_formation_requi"/>
    <property type="match status" value="1"/>
</dbReference>
<dbReference type="RefSeq" id="WP_272090009.1">
    <property type="nucleotide sequence ID" value="NZ_JAQNDL010000003.1"/>
</dbReference>
<feature type="domain" description="Radical SAM core" evidence="6">
    <location>
        <begin position="98"/>
        <end position="333"/>
    </location>
</feature>
<proteinExistence type="predicted"/>
<keyword evidence="4" id="KW-0408">Iron</keyword>
<keyword evidence="5" id="KW-0411">Iron-sulfur</keyword>
<gene>
    <name evidence="7" type="primary">hxsB</name>
    <name evidence="7" type="ORF">POL25_31655</name>
</gene>
<dbReference type="InterPro" id="IPR024023">
    <property type="entry name" value="rSAM_paired_HxsB"/>
</dbReference>
<evidence type="ECO:0000256" key="3">
    <source>
        <dbReference type="ARBA" id="ARBA00022723"/>
    </source>
</evidence>
<comment type="cofactor">
    <cofactor evidence="1">
        <name>[4Fe-4S] cluster</name>
        <dbReference type="ChEBI" id="CHEBI:49883"/>
    </cofactor>
</comment>
<dbReference type="InterPro" id="IPR058240">
    <property type="entry name" value="rSAM_sf"/>
</dbReference>
<reference evidence="7 8" key="1">
    <citation type="submission" date="2022-11" db="EMBL/GenBank/DDBJ databases">
        <title>Minimal conservation of predation-associated metabolite biosynthetic gene clusters underscores biosynthetic potential of Myxococcota including descriptions for ten novel species: Archangium lansinium sp. nov., Myxococcus landrumus sp. nov., Nannocystis bai.</title>
        <authorList>
            <person name="Ahearne A."/>
            <person name="Stevens C."/>
            <person name="Dowd S."/>
        </authorList>
    </citation>
    <scope>NUCLEOTIDE SEQUENCE [LARGE SCALE GENOMIC DNA]</scope>
    <source>
        <strain evidence="7 8">BB15-2</strain>
    </source>
</reference>
<dbReference type="Gene3D" id="3.20.20.70">
    <property type="entry name" value="Aldolase class I"/>
    <property type="match status" value="1"/>
</dbReference>
<keyword evidence="3" id="KW-0479">Metal-binding</keyword>
<dbReference type="SFLD" id="SFLDG01386">
    <property type="entry name" value="main_SPASM_domain-containing"/>
    <property type="match status" value="1"/>
</dbReference>
<dbReference type="EMBL" id="JAQNDL010000003">
    <property type="protein sequence ID" value="MDC0721506.1"/>
    <property type="molecule type" value="Genomic_DNA"/>
</dbReference>
<accession>A0ABT5E6M3</accession>
<dbReference type="PROSITE" id="PS51918">
    <property type="entry name" value="RADICAL_SAM"/>
    <property type="match status" value="1"/>
</dbReference>
<evidence type="ECO:0000256" key="4">
    <source>
        <dbReference type="ARBA" id="ARBA00023004"/>
    </source>
</evidence>
<evidence type="ECO:0000256" key="1">
    <source>
        <dbReference type="ARBA" id="ARBA00001966"/>
    </source>
</evidence>
<evidence type="ECO:0000256" key="5">
    <source>
        <dbReference type="ARBA" id="ARBA00023014"/>
    </source>
</evidence>
<comment type="caution">
    <text evidence="7">The sequence shown here is derived from an EMBL/GenBank/DDBJ whole genome shotgun (WGS) entry which is preliminary data.</text>
</comment>
<dbReference type="InterPro" id="IPR006638">
    <property type="entry name" value="Elp3/MiaA/NifB-like_rSAM"/>
</dbReference>
<dbReference type="InterPro" id="IPR007197">
    <property type="entry name" value="rSAM"/>
</dbReference>
<protein>
    <submittedName>
        <fullName evidence="7">His-Xaa-Ser system radical SAM maturase HxsB</fullName>
    </submittedName>
</protein>
<dbReference type="SFLD" id="SFLDS00029">
    <property type="entry name" value="Radical_SAM"/>
    <property type="match status" value="1"/>
</dbReference>
<dbReference type="Proteomes" id="UP001221686">
    <property type="component" value="Unassembled WGS sequence"/>
</dbReference>
<dbReference type="NCBIfam" id="TIGR03978">
    <property type="entry name" value="rSAM_paired_1"/>
    <property type="match status" value="1"/>
</dbReference>
<dbReference type="SFLD" id="SFLDG01067">
    <property type="entry name" value="SPASM/twitch_domain_containing"/>
    <property type="match status" value="1"/>
</dbReference>
<evidence type="ECO:0000256" key="2">
    <source>
        <dbReference type="ARBA" id="ARBA00022691"/>
    </source>
</evidence>
<organism evidence="7 8">
    <name type="scientific">Nannocystis bainbridge</name>
    <dbReference type="NCBI Taxonomy" id="2995303"/>
    <lineage>
        <taxon>Bacteria</taxon>
        <taxon>Pseudomonadati</taxon>
        <taxon>Myxococcota</taxon>
        <taxon>Polyangia</taxon>
        <taxon>Nannocystales</taxon>
        <taxon>Nannocystaceae</taxon>
        <taxon>Nannocystis</taxon>
    </lineage>
</organism>
<evidence type="ECO:0000259" key="6">
    <source>
        <dbReference type="PROSITE" id="PS51918"/>
    </source>
</evidence>
<name>A0ABT5E6M3_9BACT</name>
<dbReference type="Pfam" id="PF04055">
    <property type="entry name" value="Radical_SAM"/>
    <property type="match status" value="1"/>
</dbReference>
<keyword evidence="8" id="KW-1185">Reference proteome</keyword>
<keyword evidence="2" id="KW-0949">S-adenosyl-L-methionine</keyword>
<dbReference type="SMART" id="SM00729">
    <property type="entry name" value="Elp3"/>
    <property type="match status" value="1"/>
</dbReference>
<evidence type="ECO:0000313" key="7">
    <source>
        <dbReference type="EMBL" id="MDC0721506.1"/>
    </source>
</evidence>
<dbReference type="PANTHER" id="PTHR43273:SF8">
    <property type="entry name" value="RADICAL SAM DOMAIN PROTEIN"/>
    <property type="match status" value="1"/>
</dbReference>
<dbReference type="SUPFAM" id="SSF102114">
    <property type="entry name" value="Radical SAM enzymes"/>
    <property type="match status" value="1"/>
</dbReference>
<dbReference type="CDD" id="cd01335">
    <property type="entry name" value="Radical_SAM"/>
    <property type="match status" value="1"/>
</dbReference>